<dbReference type="InterPro" id="IPR012535">
    <property type="entry name" value="Cell_div_Cdc14"/>
</dbReference>
<dbReference type="HOGENOM" id="CLU_052857_0_0_1"/>
<dbReference type="PANTHER" id="PTHR34065">
    <property type="entry name" value="CELL DIVISION CONTROL PROTEIN 14"/>
    <property type="match status" value="1"/>
</dbReference>
<organism evidence="1 2">
    <name type="scientific">Kuraishia capsulata CBS 1993</name>
    <dbReference type="NCBI Taxonomy" id="1382522"/>
    <lineage>
        <taxon>Eukaryota</taxon>
        <taxon>Fungi</taxon>
        <taxon>Dikarya</taxon>
        <taxon>Ascomycota</taxon>
        <taxon>Saccharomycotina</taxon>
        <taxon>Pichiomycetes</taxon>
        <taxon>Pichiales</taxon>
        <taxon>Pichiaceae</taxon>
        <taxon>Kuraishia</taxon>
    </lineage>
</organism>
<dbReference type="OrthoDB" id="5357220at2759"/>
<protein>
    <recommendedName>
        <fullName evidence="3">Cell division control protein 14</fullName>
    </recommendedName>
</protein>
<gene>
    <name evidence="1" type="ORF">KUCA_T00000984001</name>
</gene>
<dbReference type="GeneID" id="34518420"/>
<dbReference type="Proteomes" id="UP000019384">
    <property type="component" value="Unassembled WGS sequence"/>
</dbReference>
<evidence type="ECO:0000313" key="2">
    <source>
        <dbReference type="Proteomes" id="UP000019384"/>
    </source>
</evidence>
<name>W6MK86_9ASCO</name>
<proteinExistence type="predicted"/>
<dbReference type="AlphaFoldDB" id="W6MK86"/>
<accession>W6MK86</accession>
<keyword evidence="2" id="KW-1185">Reference proteome</keyword>
<evidence type="ECO:0008006" key="3">
    <source>
        <dbReference type="Google" id="ProtNLM"/>
    </source>
</evidence>
<reference evidence="1" key="2">
    <citation type="submission" date="2014-02" db="EMBL/GenBank/DDBJ databases">
        <title>Complete DNA sequence of /Kuraishia capsulata/ illustrates novel genomic features among budding yeasts (/Saccharomycotina/).</title>
        <authorList>
            <person name="Morales L."/>
            <person name="Noel B."/>
            <person name="Porcel B."/>
            <person name="Marcet-Houben M."/>
            <person name="Hullo M-F."/>
            <person name="Sacerdot C."/>
            <person name="Tekaia F."/>
            <person name="Leh-Louis V."/>
            <person name="Despons L."/>
            <person name="Khanna V."/>
            <person name="Aury J-M."/>
            <person name="Barbe V."/>
            <person name="Couloux A."/>
            <person name="Labadie K."/>
            <person name="Pelletier E."/>
            <person name="Souciet J-L."/>
            <person name="Boekhout T."/>
            <person name="Gabaldon T."/>
            <person name="Wincker P."/>
            <person name="Dujon B."/>
        </authorList>
    </citation>
    <scope>NUCLEOTIDE SEQUENCE</scope>
    <source>
        <strain evidence="1">CBS 1993</strain>
    </source>
</reference>
<dbReference type="STRING" id="1382522.W6MK86"/>
<dbReference type="Pfam" id="PF08045">
    <property type="entry name" value="CDC14"/>
    <property type="match status" value="1"/>
</dbReference>
<dbReference type="RefSeq" id="XP_022457032.1">
    <property type="nucleotide sequence ID" value="XM_022605578.1"/>
</dbReference>
<evidence type="ECO:0000313" key="1">
    <source>
        <dbReference type="EMBL" id="CDK25017.1"/>
    </source>
</evidence>
<sequence>MSELEKFIGDCFQELGRNDVSAVHNGLQKLDSMIAVLCSRYSLLISKRSTPPATRSRKSTSKVETQRSHRAVWKVPTIDDDVFGEFVKLQNGFELNLASALLQTLSRMIINPGDYPAESMVLMHTVLQGVLLIHPPSRNLFSRESNLKLILDCIVPGNQPVVVKAAVQTLVSCLVRSVPSIRTFEKLNGPDIVCRLLKKSDPAVPKEVQVRALEFLLFYLVPETKSLRTSQSEKDTTATPKVAYEDGCIRRSTEDKASILRCYLPNVDDLVKELYESKPFGNMNIEW</sequence>
<dbReference type="PANTHER" id="PTHR34065:SF1">
    <property type="entry name" value="CELL DIVISION CONTROL PROTEIN 14"/>
    <property type="match status" value="1"/>
</dbReference>
<reference evidence="1" key="1">
    <citation type="submission" date="2013-12" db="EMBL/GenBank/DDBJ databases">
        <authorList>
            <person name="Genoscope - CEA"/>
        </authorList>
    </citation>
    <scope>NUCLEOTIDE SEQUENCE</scope>
    <source>
        <strain evidence="1">CBS 1993</strain>
    </source>
</reference>
<dbReference type="EMBL" id="HG793125">
    <property type="protein sequence ID" value="CDK25017.1"/>
    <property type="molecule type" value="Genomic_DNA"/>
</dbReference>